<dbReference type="OrthoDB" id="2987633at2759"/>
<keyword evidence="3" id="KW-1185">Reference proteome</keyword>
<feature type="region of interest" description="Disordered" evidence="1">
    <location>
        <begin position="202"/>
        <end position="271"/>
    </location>
</feature>
<gene>
    <name evidence="2" type="ORF">MIND_00982300</name>
</gene>
<protein>
    <submittedName>
        <fullName evidence="2">Uncharacterized protein</fullName>
    </submittedName>
</protein>
<dbReference type="AlphaFoldDB" id="A0A8H6SDE5"/>
<comment type="caution">
    <text evidence="2">The sequence shown here is derived from an EMBL/GenBank/DDBJ whole genome shotgun (WGS) entry which is preliminary data.</text>
</comment>
<organism evidence="2 3">
    <name type="scientific">Mycena indigotica</name>
    <dbReference type="NCBI Taxonomy" id="2126181"/>
    <lineage>
        <taxon>Eukaryota</taxon>
        <taxon>Fungi</taxon>
        <taxon>Dikarya</taxon>
        <taxon>Basidiomycota</taxon>
        <taxon>Agaricomycotina</taxon>
        <taxon>Agaricomycetes</taxon>
        <taxon>Agaricomycetidae</taxon>
        <taxon>Agaricales</taxon>
        <taxon>Marasmiineae</taxon>
        <taxon>Mycenaceae</taxon>
        <taxon>Mycena</taxon>
    </lineage>
</organism>
<accession>A0A8H6SDE5</accession>
<reference evidence="2" key="1">
    <citation type="submission" date="2020-05" db="EMBL/GenBank/DDBJ databases">
        <title>Mycena genomes resolve the evolution of fungal bioluminescence.</title>
        <authorList>
            <person name="Tsai I.J."/>
        </authorList>
    </citation>
    <scope>NUCLEOTIDE SEQUENCE</scope>
    <source>
        <strain evidence="2">171206Taipei</strain>
    </source>
</reference>
<dbReference type="RefSeq" id="XP_037217844.1">
    <property type="nucleotide sequence ID" value="XM_037366432.1"/>
</dbReference>
<feature type="compositionally biased region" description="Low complexity" evidence="1">
    <location>
        <begin position="213"/>
        <end position="222"/>
    </location>
</feature>
<name>A0A8H6SDE5_9AGAR</name>
<dbReference type="EMBL" id="JACAZF010000008">
    <property type="protein sequence ID" value="KAF7297485.1"/>
    <property type="molecule type" value="Genomic_DNA"/>
</dbReference>
<evidence type="ECO:0000313" key="2">
    <source>
        <dbReference type="EMBL" id="KAF7297485.1"/>
    </source>
</evidence>
<sequence length="352" mass="38207">MPSDDESLTLEPTTRFPAHFHVATSPITHAARRSLANNSRILTSGVGHLYMAVPINNVPEIAHARQNTVRGASPITAGAPGAIPTVNSTRFAPSASPNSPKTIHGASASEARAPSVVPTPKSPRSATPSKPRSRRCFVCGRSNNHPLSFRFCPRTRTLLRRALARLDERGKLVMPDGSALPMTRHAGGVAGHLISAHNAALRVSERPEPPQPLARRPTRLPTPSEPTPSQVLPPTEPIRAAEHTGPLNPSSSHPEIAPPVSHAPRRRHAHRTNQPRMLMPCVQCQRTKWMQSIQTMLFDNALRAHFTEMITTLNKLDPDTLAALSDKMMATHTLPPCFIHAHLSQPTVCPFG</sequence>
<feature type="region of interest" description="Disordered" evidence="1">
    <location>
        <begin position="78"/>
        <end position="134"/>
    </location>
</feature>
<evidence type="ECO:0000313" key="3">
    <source>
        <dbReference type="Proteomes" id="UP000636479"/>
    </source>
</evidence>
<dbReference type="GeneID" id="59348948"/>
<evidence type="ECO:0000256" key="1">
    <source>
        <dbReference type="SAM" id="MobiDB-lite"/>
    </source>
</evidence>
<dbReference type="Proteomes" id="UP000636479">
    <property type="component" value="Unassembled WGS sequence"/>
</dbReference>
<feature type="compositionally biased region" description="Polar residues" evidence="1">
    <location>
        <begin position="85"/>
        <end position="101"/>
    </location>
</feature>
<proteinExistence type="predicted"/>